<evidence type="ECO:0000313" key="10">
    <source>
        <dbReference type="Proteomes" id="UP000597459"/>
    </source>
</evidence>
<feature type="binding site" evidence="8">
    <location>
        <begin position="27"/>
        <end position="34"/>
    </location>
    <ligand>
        <name>ATP</name>
        <dbReference type="ChEBI" id="CHEBI:30616"/>
    </ligand>
</feature>
<dbReference type="NCBIfam" id="TIGR00018">
    <property type="entry name" value="panC"/>
    <property type="match status" value="1"/>
</dbReference>
<sequence>MQVYSSIAELRAGRRSFTEKLGFVPTMGFLHEGHLSLVRRARTECHTVAVSIFVNPTQFAVDEDLDRYPRALERDLDLLQKEGVAFVFTPTPQEMYPPGFATSIDVGPVAQPLEGALRPGHFAGVATVVSKLFNIVQPTHAYFGQKDAQQCAVIRRMVRDLDIPVEIVIGDIVRSANGLALSSRNAYLNETERSRAVMLSAALSAASTEIAAGERDPVRLRAIIRDTLAREPALVVDYVSIADPLTMQELDHLIDGAVISLAVRVGATRLLDNYVVQF</sequence>
<feature type="binding site" evidence="8">
    <location>
        <position position="58"/>
    </location>
    <ligand>
        <name>(R)-pantoate</name>
        <dbReference type="ChEBI" id="CHEBI:15980"/>
    </ligand>
</feature>
<dbReference type="HAMAP" id="MF_00158">
    <property type="entry name" value="PanC"/>
    <property type="match status" value="1"/>
</dbReference>
<evidence type="ECO:0000256" key="5">
    <source>
        <dbReference type="ARBA" id="ARBA00022741"/>
    </source>
</evidence>
<comment type="function">
    <text evidence="8">Catalyzes the condensation of pantoate with beta-alanine in an ATP-dependent reaction via a pantoyl-adenylate intermediate.</text>
</comment>
<proteinExistence type="inferred from homology"/>
<dbReference type="SUPFAM" id="SSF52374">
    <property type="entry name" value="Nucleotidylyl transferase"/>
    <property type="match status" value="1"/>
</dbReference>
<protein>
    <recommendedName>
        <fullName evidence="8">Pantothenate synthetase</fullName>
        <shortName evidence="8">PS</shortName>
        <ecNumber evidence="8">6.3.2.1</ecNumber>
    </recommendedName>
    <alternativeName>
        <fullName evidence="8">Pantoate--beta-alanine ligase</fullName>
    </alternativeName>
    <alternativeName>
        <fullName evidence="8">Pantoate-activating enzyme</fullName>
    </alternativeName>
</protein>
<dbReference type="GO" id="GO:0005524">
    <property type="term" value="F:ATP binding"/>
    <property type="evidence" value="ECO:0007669"/>
    <property type="project" value="UniProtKB-KW"/>
</dbReference>
<dbReference type="Gene3D" id="3.40.50.620">
    <property type="entry name" value="HUPs"/>
    <property type="match status" value="1"/>
</dbReference>
<feature type="binding site" evidence="8">
    <location>
        <position position="58"/>
    </location>
    <ligand>
        <name>beta-alanine</name>
        <dbReference type="ChEBI" id="CHEBI:57966"/>
    </ligand>
</feature>
<dbReference type="CDD" id="cd00560">
    <property type="entry name" value="PanC"/>
    <property type="match status" value="1"/>
</dbReference>
<comment type="pathway">
    <text evidence="1 8">Cofactor biosynthesis; (R)-pantothenate biosynthesis; (R)-pantothenate from (R)-pantoate and beta-alanine: step 1/1.</text>
</comment>
<comment type="subcellular location">
    <subcellularLocation>
        <location evidence="8">Cytoplasm</location>
    </subcellularLocation>
</comment>
<feature type="binding site" evidence="8">
    <location>
        <begin position="144"/>
        <end position="147"/>
    </location>
    <ligand>
        <name>ATP</name>
        <dbReference type="ChEBI" id="CHEBI:30616"/>
    </ligand>
</feature>
<dbReference type="AlphaFoldDB" id="A0A967B7F8"/>
<evidence type="ECO:0000256" key="4">
    <source>
        <dbReference type="ARBA" id="ARBA00022655"/>
    </source>
</evidence>
<dbReference type="RefSeq" id="WP_166313711.1">
    <property type="nucleotide sequence ID" value="NZ_WOTH01000008.1"/>
</dbReference>
<dbReference type="InterPro" id="IPR003721">
    <property type="entry name" value="Pantoate_ligase"/>
</dbReference>
<accession>A0A967B7F8</accession>
<dbReference type="PANTHER" id="PTHR21299">
    <property type="entry name" value="CYTIDYLATE KINASE/PANTOATE-BETA-ALANINE LIGASE"/>
    <property type="match status" value="1"/>
</dbReference>
<dbReference type="GO" id="GO:0004592">
    <property type="term" value="F:pantoate-beta-alanine ligase activity"/>
    <property type="evidence" value="ECO:0007669"/>
    <property type="project" value="UniProtKB-UniRule"/>
</dbReference>
<comment type="similarity">
    <text evidence="2 8">Belongs to the pantothenate synthetase family.</text>
</comment>
<dbReference type="InterPro" id="IPR014729">
    <property type="entry name" value="Rossmann-like_a/b/a_fold"/>
</dbReference>
<dbReference type="PANTHER" id="PTHR21299:SF1">
    <property type="entry name" value="PANTOATE--BETA-ALANINE LIGASE"/>
    <property type="match status" value="1"/>
</dbReference>
<feature type="binding site" evidence="8">
    <location>
        <begin position="181"/>
        <end position="184"/>
    </location>
    <ligand>
        <name>ATP</name>
        <dbReference type="ChEBI" id="CHEBI:30616"/>
    </ligand>
</feature>
<comment type="catalytic activity">
    <reaction evidence="7 8">
        <text>(R)-pantoate + beta-alanine + ATP = (R)-pantothenate + AMP + diphosphate + H(+)</text>
        <dbReference type="Rhea" id="RHEA:10912"/>
        <dbReference type="ChEBI" id="CHEBI:15378"/>
        <dbReference type="ChEBI" id="CHEBI:15980"/>
        <dbReference type="ChEBI" id="CHEBI:29032"/>
        <dbReference type="ChEBI" id="CHEBI:30616"/>
        <dbReference type="ChEBI" id="CHEBI:33019"/>
        <dbReference type="ChEBI" id="CHEBI:57966"/>
        <dbReference type="ChEBI" id="CHEBI:456215"/>
        <dbReference type="EC" id="6.3.2.1"/>
    </reaction>
</comment>
<evidence type="ECO:0000256" key="7">
    <source>
        <dbReference type="ARBA" id="ARBA00048258"/>
    </source>
</evidence>
<evidence type="ECO:0000256" key="6">
    <source>
        <dbReference type="ARBA" id="ARBA00022840"/>
    </source>
</evidence>
<keyword evidence="5 8" id="KW-0547">Nucleotide-binding</keyword>
<evidence type="ECO:0000256" key="3">
    <source>
        <dbReference type="ARBA" id="ARBA00022598"/>
    </source>
</evidence>
<comment type="miscellaneous">
    <text evidence="8">The reaction proceeds by a bi uni uni bi ping pong mechanism.</text>
</comment>
<comment type="caution">
    <text evidence="9">The sequence shown here is derived from an EMBL/GenBank/DDBJ whole genome shotgun (WGS) entry which is preliminary data.</text>
</comment>
<dbReference type="EMBL" id="WOTH01000008">
    <property type="protein sequence ID" value="NHO53461.1"/>
    <property type="molecule type" value="Genomic_DNA"/>
</dbReference>
<keyword evidence="3 8" id="KW-0436">Ligase</keyword>
<feature type="active site" description="Proton donor" evidence="8">
    <location>
        <position position="34"/>
    </location>
</feature>
<keyword evidence="4 8" id="KW-0566">Pantothenate biosynthesis</keyword>
<dbReference type="GO" id="GO:0015940">
    <property type="term" value="P:pantothenate biosynthetic process"/>
    <property type="evidence" value="ECO:0007669"/>
    <property type="project" value="UniProtKB-UniRule"/>
</dbReference>
<dbReference type="Proteomes" id="UP000597459">
    <property type="component" value="Unassembled WGS sequence"/>
</dbReference>
<dbReference type="GO" id="GO:0005737">
    <property type="term" value="C:cytoplasm"/>
    <property type="evidence" value="ECO:0007669"/>
    <property type="project" value="UniProtKB-SubCell"/>
</dbReference>
<feature type="binding site" evidence="8">
    <location>
        <position position="173"/>
    </location>
    <ligand>
        <name>ATP</name>
        <dbReference type="ChEBI" id="CHEBI:30616"/>
    </ligand>
</feature>
<evidence type="ECO:0000256" key="1">
    <source>
        <dbReference type="ARBA" id="ARBA00004990"/>
    </source>
</evidence>
<dbReference type="InterPro" id="IPR042176">
    <property type="entry name" value="Pantoate_ligase_C"/>
</dbReference>
<keyword evidence="6 8" id="KW-0067">ATP-binding</keyword>
<evidence type="ECO:0000313" key="9">
    <source>
        <dbReference type="EMBL" id="NHO53461.1"/>
    </source>
</evidence>
<dbReference type="FunFam" id="3.40.50.620:FF:000013">
    <property type="entry name" value="Pantothenate synthetase"/>
    <property type="match status" value="1"/>
</dbReference>
<name>A0A967B7F8_9PROT</name>
<gene>
    <name evidence="8" type="primary">panC</name>
    <name evidence="9" type="ORF">GOB87_05710</name>
</gene>
<keyword evidence="8" id="KW-0963">Cytoplasm</keyword>
<feature type="binding site" evidence="8">
    <location>
        <position position="150"/>
    </location>
    <ligand>
        <name>(R)-pantoate</name>
        <dbReference type="ChEBI" id="CHEBI:15980"/>
    </ligand>
</feature>
<dbReference type="Pfam" id="PF02569">
    <property type="entry name" value="Pantoate_ligase"/>
    <property type="match status" value="1"/>
</dbReference>
<evidence type="ECO:0000256" key="2">
    <source>
        <dbReference type="ARBA" id="ARBA00009256"/>
    </source>
</evidence>
<reference evidence="9" key="1">
    <citation type="submission" date="2019-11" db="EMBL/GenBank/DDBJ databases">
        <title>Description of new Acetobacter species.</title>
        <authorList>
            <person name="Cleenwerck I."/>
            <person name="Sombolestani A.S."/>
        </authorList>
    </citation>
    <scope>NUCLEOTIDE SEQUENCE</scope>
    <source>
        <strain evidence="9">LMG 1626</strain>
    </source>
</reference>
<dbReference type="Gene3D" id="3.30.1300.10">
    <property type="entry name" value="Pantoate-beta-alanine ligase, C-terminal domain"/>
    <property type="match status" value="1"/>
</dbReference>
<organism evidence="9 10">
    <name type="scientific">Acetobacter estunensis</name>
    <dbReference type="NCBI Taxonomy" id="104097"/>
    <lineage>
        <taxon>Bacteria</taxon>
        <taxon>Pseudomonadati</taxon>
        <taxon>Pseudomonadota</taxon>
        <taxon>Alphaproteobacteria</taxon>
        <taxon>Acetobacterales</taxon>
        <taxon>Acetobacteraceae</taxon>
        <taxon>Acetobacter</taxon>
    </lineage>
</organism>
<evidence type="ECO:0000256" key="8">
    <source>
        <dbReference type="HAMAP-Rule" id="MF_00158"/>
    </source>
</evidence>
<dbReference type="EC" id="6.3.2.1" evidence="8"/>
<keyword evidence="10" id="KW-1185">Reference proteome</keyword>
<comment type="subunit">
    <text evidence="8">Homodimer.</text>
</comment>